<protein>
    <submittedName>
        <fullName evidence="2">Helix-turn-helix transcriptional regulator</fullName>
    </submittedName>
</protein>
<gene>
    <name evidence="2" type="ORF">F4V91_25720</name>
</gene>
<feature type="domain" description="HTH cro/C1-type" evidence="1">
    <location>
        <begin position="10"/>
        <end position="64"/>
    </location>
</feature>
<dbReference type="CDD" id="cd00093">
    <property type="entry name" value="HTH_XRE"/>
    <property type="match status" value="1"/>
</dbReference>
<dbReference type="Proteomes" id="UP000386575">
    <property type="component" value="Unassembled WGS sequence"/>
</dbReference>
<evidence type="ECO:0000313" key="3">
    <source>
        <dbReference type="Proteomes" id="UP000386575"/>
    </source>
</evidence>
<dbReference type="EMBL" id="VZUL01000003">
    <property type="protein sequence ID" value="KAB1083039.1"/>
    <property type="molecule type" value="Genomic_DNA"/>
</dbReference>
<dbReference type="InterPro" id="IPR001387">
    <property type="entry name" value="Cro/C1-type_HTH"/>
</dbReference>
<accession>A0A6A1TM17</accession>
<reference evidence="2 3" key="1">
    <citation type="submission" date="2019-09" db="EMBL/GenBank/DDBJ databases">
        <title>Genome sequencing of Ng87 strain.</title>
        <authorList>
            <person name="Karasev E.S."/>
            <person name="Andronov E."/>
        </authorList>
    </citation>
    <scope>NUCLEOTIDE SEQUENCE [LARGE SCALE GENOMIC DNA]</scope>
    <source>
        <strain evidence="2 3">Ng87</strain>
    </source>
</reference>
<dbReference type="InterPro" id="IPR010982">
    <property type="entry name" value="Lambda_DNA-bd_dom_sf"/>
</dbReference>
<dbReference type="SMART" id="SM00530">
    <property type="entry name" value="HTH_XRE"/>
    <property type="match status" value="1"/>
</dbReference>
<dbReference type="Gene3D" id="1.10.260.40">
    <property type="entry name" value="lambda repressor-like DNA-binding domains"/>
    <property type="match status" value="1"/>
</dbReference>
<name>A0A6A1TM17_NEOGA</name>
<organism evidence="2 3">
    <name type="scientific">Neorhizobium galegae</name>
    <name type="common">Rhizobium galegae</name>
    <dbReference type="NCBI Taxonomy" id="399"/>
    <lineage>
        <taxon>Bacteria</taxon>
        <taxon>Pseudomonadati</taxon>
        <taxon>Pseudomonadota</taxon>
        <taxon>Alphaproteobacteria</taxon>
        <taxon>Hyphomicrobiales</taxon>
        <taxon>Rhizobiaceae</taxon>
        <taxon>Rhizobium/Agrobacterium group</taxon>
        <taxon>Neorhizobium</taxon>
    </lineage>
</organism>
<dbReference type="AlphaFoldDB" id="A0A6A1TM17"/>
<dbReference type="GO" id="GO:0003677">
    <property type="term" value="F:DNA binding"/>
    <property type="evidence" value="ECO:0007669"/>
    <property type="project" value="InterPro"/>
</dbReference>
<proteinExistence type="predicted"/>
<evidence type="ECO:0000313" key="2">
    <source>
        <dbReference type="EMBL" id="KAB1083039.1"/>
    </source>
</evidence>
<comment type="caution">
    <text evidence="2">The sequence shown here is derived from an EMBL/GenBank/DDBJ whole genome shotgun (WGS) entry which is preliminary data.</text>
</comment>
<dbReference type="PROSITE" id="PS50943">
    <property type="entry name" value="HTH_CROC1"/>
    <property type="match status" value="1"/>
</dbReference>
<dbReference type="SUPFAM" id="SSF47413">
    <property type="entry name" value="lambda repressor-like DNA-binding domains"/>
    <property type="match status" value="1"/>
</dbReference>
<sequence length="104" mass="11248">MIFGVDFSRFRIVREAVNMSQAKLADLAGTSQGKISTIEAGKANPETATLNAICAALDAELILVPRRISGDVRTMIDKHLNRHNAPVGPVMSVRDEVFIPDGDD</sequence>
<dbReference type="Pfam" id="PF13560">
    <property type="entry name" value="HTH_31"/>
    <property type="match status" value="1"/>
</dbReference>
<evidence type="ECO:0000259" key="1">
    <source>
        <dbReference type="PROSITE" id="PS50943"/>
    </source>
</evidence>